<name>A0A8H4IQK3_9PEZI</name>
<protein>
    <recommendedName>
        <fullName evidence="8">Malate dehydrogenase protein</fullName>
    </recommendedName>
</protein>
<comment type="caution">
    <text evidence="6">The sequence shown here is derived from an EMBL/GenBank/DDBJ whole genome shotgun (WGS) entry which is preliminary data.</text>
</comment>
<organism evidence="6 7">
    <name type="scientific">Botryosphaeria dothidea</name>
    <dbReference type="NCBI Taxonomy" id="55169"/>
    <lineage>
        <taxon>Eukaryota</taxon>
        <taxon>Fungi</taxon>
        <taxon>Dikarya</taxon>
        <taxon>Ascomycota</taxon>
        <taxon>Pezizomycotina</taxon>
        <taxon>Dothideomycetes</taxon>
        <taxon>Dothideomycetes incertae sedis</taxon>
        <taxon>Botryosphaeriales</taxon>
        <taxon>Botryosphaeriaceae</taxon>
        <taxon>Botryosphaeria</taxon>
    </lineage>
</organism>
<keyword evidence="5" id="KW-0732">Signal</keyword>
<evidence type="ECO:0000256" key="4">
    <source>
        <dbReference type="ARBA" id="ARBA00023002"/>
    </source>
</evidence>
<dbReference type="InterPro" id="IPR036318">
    <property type="entry name" value="FAD-bd_PCMH-like_sf"/>
</dbReference>
<dbReference type="Gene3D" id="3.30.465.10">
    <property type="match status" value="1"/>
</dbReference>
<dbReference type="PANTHER" id="PTHR42973">
    <property type="entry name" value="BINDING OXIDOREDUCTASE, PUTATIVE (AFU_ORTHOLOGUE AFUA_1G17690)-RELATED"/>
    <property type="match status" value="1"/>
</dbReference>
<comment type="similarity">
    <text evidence="1">Belongs to the oxygen-dependent FAD-linked oxidoreductase family.</text>
</comment>
<accession>A0A8H4IQK3</accession>
<proteinExistence type="inferred from homology"/>
<keyword evidence="3" id="KW-0274">FAD</keyword>
<dbReference type="InterPro" id="IPR050416">
    <property type="entry name" value="FAD-linked_Oxidoreductase"/>
</dbReference>
<evidence type="ECO:0000256" key="1">
    <source>
        <dbReference type="ARBA" id="ARBA00005466"/>
    </source>
</evidence>
<evidence type="ECO:0000256" key="2">
    <source>
        <dbReference type="ARBA" id="ARBA00022630"/>
    </source>
</evidence>
<dbReference type="GO" id="GO:0016491">
    <property type="term" value="F:oxidoreductase activity"/>
    <property type="evidence" value="ECO:0007669"/>
    <property type="project" value="UniProtKB-KW"/>
</dbReference>
<keyword evidence="2" id="KW-0285">Flavoprotein</keyword>
<evidence type="ECO:0000313" key="6">
    <source>
        <dbReference type="EMBL" id="KAF4304373.1"/>
    </source>
</evidence>
<dbReference type="GO" id="GO:0050660">
    <property type="term" value="F:flavin adenine dinucleotide binding"/>
    <property type="evidence" value="ECO:0007669"/>
    <property type="project" value="InterPro"/>
</dbReference>
<feature type="signal peptide" evidence="5">
    <location>
        <begin position="1"/>
        <end position="20"/>
    </location>
</feature>
<evidence type="ECO:0008006" key="8">
    <source>
        <dbReference type="Google" id="ProtNLM"/>
    </source>
</evidence>
<evidence type="ECO:0000313" key="7">
    <source>
        <dbReference type="Proteomes" id="UP000572817"/>
    </source>
</evidence>
<gene>
    <name evidence="6" type="ORF">GTA08_BOTSDO08056</name>
</gene>
<sequence>MARSILIFLVSGIVFDTAAGTSPLKSAFLQQDAPTCPQNASEVSIAVTTLVRQTTCNFAIRRGGHSSNAGANNIEGVTIDLALMNTTTYDPTTNLTLDQLNVSIPGARLGPVGAGGMLTGGGFSFYLYQRGPSPATTCPTSRSCSPTVGSNYNVVMCTNMDAEPRAPISGGERTYPASASGEVVTALAEWTEGMEGYQNGSAVVFWTYKPADGEIVVHTVLTDVGWRGDGAEV</sequence>
<keyword evidence="4" id="KW-0560">Oxidoreductase</keyword>
<dbReference type="SUPFAM" id="SSF56176">
    <property type="entry name" value="FAD-binding/transporter-associated domain-like"/>
    <property type="match status" value="1"/>
</dbReference>
<evidence type="ECO:0000256" key="3">
    <source>
        <dbReference type="ARBA" id="ARBA00022827"/>
    </source>
</evidence>
<dbReference type="InterPro" id="IPR016169">
    <property type="entry name" value="FAD-bd_PCMH_sub2"/>
</dbReference>
<dbReference type="AlphaFoldDB" id="A0A8H4IQK3"/>
<dbReference type="Proteomes" id="UP000572817">
    <property type="component" value="Unassembled WGS sequence"/>
</dbReference>
<feature type="chain" id="PRO_5034897446" description="Malate dehydrogenase protein" evidence="5">
    <location>
        <begin position="21"/>
        <end position="233"/>
    </location>
</feature>
<dbReference type="EMBL" id="WWBZ02000051">
    <property type="protein sequence ID" value="KAF4304373.1"/>
    <property type="molecule type" value="Genomic_DNA"/>
</dbReference>
<dbReference type="PANTHER" id="PTHR42973:SF53">
    <property type="entry name" value="FAD-BINDING PCMH-TYPE DOMAIN-CONTAINING PROTEIN-RELATED"/>
    <property type="match status" value="1"/>
</dbReference>
<keyword evidence="7" id="KW-1185">Reference proteome</keyword>
<reference evidence="6" key="1">
    <citation type="submission" date="2020-04" db="EMBL/GenBank/DDBJ databases">
        <title>Genome Assembly and Annotation of Botryosphaeria dothidea sdau 11-99, a Latent Pathogen of Apple Fruit Ring Rot in China.</title>
        <authorList>
            <person name="Yu C."/>
            <person name="Diao Y."/>
            <person name="Lu Q."/>
            <person name="Zhao J."/>
            <person name="Cui S."/>
            <person name="Peng C."/>
            <person name="He B."/>
            <person name="Liu H."/>
        </authorList>
    </citation>
    <scope>NUCLEOTIDE SEQUENCE [LARGE SCALE GENOMIC DNA]</scope>
    <source>
        <strain evidence="6">Sdau11-99</strain>
    </source>
</reference>
<evidence type="ECO:0000256" key="5">
    <source>
        <dbReference type="SAM" id="SignalP"/>
    </source>
</evidence>